<reference evidence="1 2" key="1">
    <citation type="submission" date="2019-08" db="EMBL/GenBank/DDBJ databases">
        <title>Paraburkholderia simonii sp. nov. and P. youngii sp. nov. Brazilian and Mexican Mimosa-associated rhizobia.</title>
        <authorList>
            <person name="Mavima L."/>
            <person name="Beukes C.W."/>
            <person name="Palmer M."/>
            <person name="De Meyer S.E."/>
            <person name="James E.K."/>
            <person name="Maluk M."/>
            <person name="Avontuur J.R."/>
            <person name="Chan W.Y."/>
            <person name="Venter S.N."/>
            <person name="Steenkamp E.T."/>
        </authorList>
    </citation>
    <scope>NUCLEOTIDE SEQUENCE [LARGE SCALE GENOMIC DNA]</scope>
    <source>
        <strain evidence="1 2">JPY454</strain>
    </source>
</reference>
<sequence>MIGNVWGALGTIFLRLPIATARQLGLVPDVDSAASVDTGGRGAGRTSVTREEVGGATHHWNYRVMEFHKGEEIWREVRDVYYENCRPRAYSEVGASLFWKGGDSPELQLGRMQEALSGPVLRTVDFHRPIERSEAEG</sequence>
<protein>
    <submittedName>
        <fullName evidence="1">Uncharacterized protein</fullName>
    </submittedName>
</protein>
<dbReference type="EMBL" id="VOMC01000015">
    <property type="protein sequence ID" value="NVI05198.1"/>
    <property type="molecule type" value="Genomic_DNA"/>
</dbReference>
<accession>A0ABX2NL91</accession>
<name>A0ABX2NL91_9BURK</name>
<dbReference type="Proteomes" id="UP000821598">
    <property type="component" value="Unassembled WGS sequence"/>
</dbReference>
<evidence type="ECO:0000313" key="1">
    <source>
        <dbReference type="EMBL" id="NVI05198.1"/>
    </source>
</evidence>
<gene>
    <name evidence="1" type="ORF">FSB64_15730</name>
</gene>
<dbReference type="RefSeq" id="WP_176123944.1">
    <property type="nucleotide sequence ID" value="NZ_VOMC01000015.1"/>
</dbReference>
<organism evidence="1 2">
    <name type="scientific">Paraburkholderia youngii</name>
    <dbReference type="NCBI Taxonomy" id="2782701"/>
    <lineage>
        <taxon>Bacteria</taxon>
        <taxon>Pseudomonadati</taxon>
        <taxon>Pseudomonadota</taxon>
        <taxon>Betaproteobacteria</taxon>
        <taxon>Burkholderiales</taxon>
        <taxon>Burkholderiaceae</taxon>
        <taxon>Paraburkholderia</taxon>
    </lineage>
</organism>
<keyword evidence="2" id="KW-1185">Reference proteome</keyword>
<comment type="caution">
    <text evidence="1">The sequence shown here is derived from an EMBL/GenBank/DDBJ whole genome shotgun (WGS) entry which is preliminary data.</text>
</comment>
<evidence type="ECO:0000313" key="2">
    <source>
        <dbReference type="Proteomes" id="UP000821598"/>
    </source>
</evidence>
<proteinExistence type="predicted"/>